<sequence length="354" mass="40015">MLQPMPTIQPRATTAASPVPSCTTAVPDKNGHVPPESCNANYGFYPKWEDNCVFAALFGLVTVAHLTQSIVYKKVCKLRHVWRANMLIFFQKFCWVIVMGASWECICFVLRTLGALDQQNSTYVMLSTLLFLLAPLWINAFVYMIVSRLVYFLDSARQVLRIRATWLAKGFVSADIVCFAVQAVGGALMAGGQDNQKNADLGKKIYMVGCSIQLVCVVVFVFVVAAFYRNVLRDIRAGTAKTRNRWIEPLLWVIFLVLVLIVERIIFRLIEFSRGADNSNPMLRREWYQLYLDGLPMLLALAALNLIHPALVLRGKDGDMPFPGFRCWRGQKSDFGPLPLHSIESLERLSQRNQ</sequence>
<dbReference type="PANTHER" id="PTHR31465:SF15">
    <property type="entry name" value="LIPID TRANSPORTER ATNI-RELATED"/>
    <property type="match status" value="1"/>
</dbReference>
<dbReference type="STRING" id="43265.A0A545W832"/>
<feature type="transmembrane region" description="Helical" evidence="6">
    <location>
        <begin position="93"/>
        <end position="111"/>
    </location>
</feature>
<organism evidence="7 8">
    <name type="scientific">Cordyceps javanica</name>
    <dbReference type="NCBI Taxonomy" id="43265"/>
    <lineage>
        <taxon>Eukaryota</taxon>
        <taxon>Fungi</taxon>
        <taxon>Dikarya</taxon>
        <taxon>Ascomycota</taxon>
        <taxon>Pezizomycotina</taxon>
        <taxon>Sordariomycetes</taxon>
        <taxon>Hypocreomycetidae</taxon>
        <taxon>Hypocreales</taxon>
        <taxon>Cordycipitaceae</taxon>
        <taxon>Cordyceps</taxon>
    </lineage>
</organism>
<feature type="region of interest" description="Disordered" evidence="5">
    <location>
        <begin position="1"/>
        <end position="20"/>
    </location>
</feature>
<dbReference type="GO" id="GO:0016020">
    <property type="term" value="C:membrane"/>
    <property type="evidence" value="ECO:0007669"/>
    <property type="project" value="UniProtKB-SubCell"/>
</dbReference>
<evidence type="ECO:0000256" key="5">
    <source>
        <dbReference type="SAM" id="MobiDB-lite"/>
    </source>
</evidence>
<dbReference type="Pfam" id="PF04479">
    <property type="entry name" value="RTA1"/>
    <property type="match status" value="1"/>
</dbReference>
<feature type="transmembrane region" description="Helical" evidence="6">
    <location>
        <begin position="53"/>
        <end position="72"/>
    </location>
</feature>
<dbReference type="OrthoDB" id="5384040at2759"/>
<feature type="transmembrane region" description="Helical" evidence="6">
    <location>
        <begin position="290"/>
        <end position="313"/>
    </location>
</feature>
<comment type="caution">
    <text evidence="7">The sequence shown here is derived from an EMBL/GenBank/DDBJ whole genome shotgun (WGS) entry which is preliminary data.</text>
</comment>
<accession>A0A545W832</accession>
<evidence type="ECO:0000313" key="8">
    <source>
        <dbReference type="Proteomes" id="UP000315783"/>
    </source>
</evidence>
<evidence type="ECO:0000256" key="2">
    <source>
        <dbReference type="ARBA" id="ARBA00022692"/>
    </source>
</evidence>
<name>A0A545W832_9HYPO</name>
<proteinExistence type="predicted"/>
<reference evidence="7 8" key="1">
    <citation type="journal article" date="2019" name="Appl. Microbiol. Biotechnol.">
        <title>Genome sequence of Isaria javanica and comparative genome analysis insights into family S53 peptidase evolution in fungal entomopathogens.</title>
        <authorList>
            <person name="Lin R."/>
            <person name="Zhang X."/>
            <person name="Xin B."/>
            <person name="Zou M."/>
            <person name="Gao Y."/>
            <person name="Qin F."/>
            <person name="Hu Q."/>
            <person name="Xie B."/>
            <person name="Cheng X."/>
        </authorList>
    </citation>
    <scope>NUCLEOTIDE SEQUENCE [LARGE SCALE GENOMIC DNA]</scope>
    <source>
        <strain evidence="7 8">IJ1G</strain>
    </source>
</reference>
<dbReference type="EMBL" id="SPUK01000003">
    <property type="protein sequence ID" value="TQV98947.1"/>
    <property type="molecule type" value="Genomic_DNA"/>
</dbReference>
<feature type="transmembrane region" description="Helical" evidence="6">
    <location>
        <begin position="123"/>
        <end position="146"/>
    </location>
</feature>
<feature type="transmembrane region" description="Helical" evidence="6">
    <location>
        <begin position="249"/>
        <end position="270"/>
    </location>
</feature>
<dbReference type="InterPro" id="IPR007568">
    <property type="entry name" value="RTA1"/>
</dbReference>
<dbReference type="Proteomes" id="UP000315783">
    <property type="component" value="Unassembled WGS sequence"/>
</dbReference>
<protein>
    <submittedName>
        <fullName evidence="7">RTA1 domain-containing protein</fullName>
    </submittedName>
</protein>
<evidence type="ECO:0000256" key="3">
    <source>
        <dbReference type="ARBA" id="ARBA00022989"/>
    </source>
</evidence>
<gene>
    <name evidence="7" type="ORF">IF1G_03027</name>
</gene>
<keyword evidence="4 6" id="KW-0472">Membrane</keyword>
<feature type="transmembrane region" description="Helical" evidence="6">
    <location>
        <begin position="166"/>
        <end position="185"/>
    </location>
</feature>
<feature type="transmembrane region" description="Helical" evidence="6">
    <location>
        <begin position="205"/>
        <end position="228"/>
    </location>
</feature>
<evidence type="ECO:0000256" key="1">
    <source>
        <dbReference type="ARBA" id="ARBA00004141"/>
    </source>
</evidence>
<keyword evidence="8" id="KW-1185">Reference proteome</keyword>
<evidence type="ECO:0000256" key="4">
    <source>
        <dbReference type="ARBA" id="ARBA00023136"/>
    </source>
</evidence>
<evidence type="ECO:0000313" key="7">
    <source>
        <dbReference type="EMBL" id="TQV98947.1"/>
    </source>
</evidence>
<keyword evidence="2 6" id="KW-0812">Transmembrane</keyword>
<feature type="compositionally biased region" description="Polar residues" evidence="5">
    <location>
        <begin position="10"/>
        <end position="20"/>
    </location>
</feature>
<evidence type="ECO:0000256" key="6">
    <source>
        <dbReference type="SAM" id="Phobius"/>
    </source>
</evidence>
<dbReference type="PANTHER" id="PTHR31465">
    <property type="entry name" value="PROTEIN RTA1-RELATED"/>
    <property type="match status" value="1"/>
</dbReference>
<dbReference type="AlphaFoldDB" id="A0A545W832"/>
<keyword evidence="3 6" id="KW-1133">Transmembrane helix</keyword>
<comment type="subcellular location">
    <subcellularLocation>
        <location evidence="1">Membrane</location>
        <topology evidence="1">Multi-pass membrane protein</topology>
    </subcellularLocation>
</comment>